<feature type="region of interest" description="Disordered" evidence="8">
    <location>
        <begin position="249"/>
        <end position="299"/>
    </location>
</feature>
<evidence type="ECO:0000256" key="8">
    <source>
        <dbReference type="SAM" id="MobiDB-lite"/>
    </source>
</evidence>
<feature type="region of interest" description="Disordered" evidence="8">
    <location>
        <begin position="62"/>
        <end position="92"/>
    </location>
</feature>
<evidence type="ECO:0000256" key="2">
    <source>
        <dbReference type="ARBA" id="ARBA00022723"/>
    </source>
</evidence>
<dbReference type="GO" id="GO:0003682">
    <property type="term" value="F:chromatin binding"/>
    <property type="evidence" value="ECO:0007669"/>
    <property type="project" value="TreeGrafter"/>
</dbReference>
<dbReference type="Pfam" id="PF13771">
    <property type="entry name" value="zf-HC5HC2H"/>
    <property type="match status" value="1"/>
</dbReference>
<dbReference type="GO" id="GO:0008270">
    <property type="term" value="F:zinc ion binding"/>
    <property type="evidence" value="ECO:0007669"/>
    <property type="project" value="UniProtKB-KW"/>
</dbReference>
<gene>
    <name evidence="10" type="ORF">E3N88_08737</name>
</gene>
<dbReference type="Gene3D" id="3.40.50.300">
    <property type="entry name" value="P-loop containing nucleotide triphosphate hydrolases"/>
    <property type="match status" value="1"/>
</dbReference>
<dbReference type="GO" id="GO:0005634">
    <property type="term" value="C:nucleus"/>
    <property type="evidence" value="ECO:0007669"/>
    <property type="project" value="UniProtKB-ARBA"/>
</dbReference>
<evidence type="ECO:0000256" key="1">
    <source>
        <dbReference type="ARBA" id="ARBA00006914"/>
    </source>
</evidence>
<feature type="region of interest" description="Disordered" evidence="8">
    <location>
        <begin position="337"/>
        <end position="360"/>
    </location>
</feature>
<feature type="region of interest" description="Disordered" evidence="8">
    <location>
        <begin position="1391"/>
        <end position="1417"/>
    </location>
</feature>
<keyword evidence="11" id="KW-1185">Reference proteome</keyword>
<accession>A0A5N6PJ16</accession>
<evidence type="ECO:0000256" key="6">
    <source>
        <dbReference type="ARBA" id="ARBA00022840"/>
    </source>
</evidence>
<dbReference type="InterPro" id="IPR034732">
    <property type="entry name" value="EPHD"/>
</dbReference>
<evidence type="ECO:0000256" key="5">
    <source>
        <dbReference type="ARBA" id="ARBA00022833"/>
    </source>
</evidence>
<keyword evidence="5" id="KW-0862">Zinc</keyword>
<name>A0A5N6PJ16_9ASTR</name>
<dbReference type="Pfam" id="PF17862">
    <property type="entry name" value="AAA_lid_3"/>
    <property type="match status" value="1"/>
</dbReference>
<keyword evidence="7" id="KW-0103">Bromodomain</keyword>
<dbReference type="InterPro" id="IPR045199">
    <property type="entry name" value="ATAD2-like"/>
</dbReference>
<keyword evidence="4" id="KW-0863">Zinc-finger</keyword>
<dbReference type="InterPro" id="IPR027417">
    <property type="entry name" value="P-loop_NTPase"/>
</dbReference>
<dbReference type="InterPro" id="IPR013083">
    <property type="entry name" value="Znf_RING/FYVE/PHD"/>
</dbReference>
<dbReference type="SMART" id="SM00382">
    <property type="entry name" value="AAA"/>
    <property type="match status" value="1"/>
</dbReference>
<evidence type="ECO:0000256" key="7">
    <source>
        <dbReference type="ARBA" id="ARBA00023117"/>
    </source>
</evidence>
<organism evidence="10 11">
    <name type="scientific">Mikania micrantha</name>
    <name type="common">bitter vine</name>
    <dbReference type="NCBI Taxonomy" id="192012"/>
    <lineage>
        <taxon>Eukaryota</taxon>
        <taxon>Viridiplantae</taxon>
        <taxon>Streptophyta</taxon>
        <taxon>Embryophyta</taxon>
        <taxon>Tracheophyta</taxon>
        <taxon>Spermatophyta</taxon>
        <taxon>Magnoliopsida</taxon>
        <taxon>eudicotyledons</taxon>
        <taxon>Gunneridae</taxon>
        <taxon>Pentapetalae</taxon>
        <taxon>asterids</taxon>
        <taxon>campanulids</taxon>
        <taxon>Asterales</taxon>
        <taxon>Asteraceae</taxon>
        <taxon>Asteroideae</taxon>
        <taxon>Heliantheae alliance</taxon>
        <taxon>Eupatorieae</taxon>
        <taxon>Mikania</taxon>
    </lineage>
</organism>
<dbReference type="InterPro" id="IPR003593">
    <property type="entry name" value="AAA+_ATPase"/>
</dbReference>
<evidence type="ECO:0000256" key="4">
    <source>
        <dbReference type="ARBA" id="ARBA00022771"/>
    </source>
</evidence>
<comment type="similarity">
    <text evidence="1">Belongs to the AAA ATPase family.</text>
</comment>
<dbReference type="FunFam" id="3.30.40.10:FF:000739">
    <property type="entry name" value="P-loop containing nucleoside triphosphate hydrolases superfamily protein"/>
    <property type="match status" value="1"/>
</dbReference>
<dbReference type="Gene3D" id="1.10.8.60">
    <property type="match status" value="1"/>
</dbReference>
<dbReference type="Proteomes" id="UP000326396">
    <property type="component" value="Linkage Group LG12"/>
</dbReference>
<keyword evidence="2" id="KW-0479">Metal-binding</keyword>
<dbReference type="GO" id="GO:0016887">
    <property type="term" value="F:ATP hydrolysis activity"/>
    <property type="evidence" value="ECO:0007669"/>
    <property type="project" value="InterPro"/>
</dbReference>
<dbReference type="InterPro" id="IPR003959">
    <property type="entry name" value="ATPase_AAA_core"/>
</dbReference>
<dbReference type="SUPFAM" id="SSF52540">
    <property type="entry name" value="P-loop containing nucleoside triphosphate hydrolases"/>
    <property type="match status" value="1"/>
</dbReference>
<dbReference type="GO" id="GO:0042393">
    <property type="term" value="F:histone binding"/>
    <property type="evidence" value="ECO:0007669"/>
    <property type="project" value="TreeGrafter"/>
</dbReference>
<feature type="domain" description="PHD-type" evidence="9">
    <location>
        <begin position="355"/>
        <end position="475"/>
    </location>
</feature>
<dbReference type="GO" id="GO:0005524">
    <property type="term" value="F:ATP binding"/>
    <property type="evidence" value="ECO:0007669"/>
    <property type="project" value="UniProtKB-KW"/>
</dbReference>
<evidence type="ECO:0000313" key="11">
    <source>
        <dbReference type="Proteomes" id="UP000326396"/>
    </source>
</evidence>
<feature type="compositionally biased region" description="Basic and acidic residues" evidence="8">
    <location>
        <begin position="1396"/>
        <end position="1417"/>
    </location>
</feature>
<dbReference type="OrthoDB" id="5421at2759"/>
<dbReference type="Pfam" id="PF00004">
    <property type="entry name" value="AAA"/>
    <property type="match status" value="1"/>
</dbReference>
<dbReference type="PROSITE" id="PS51805">
    <property type="entry name" value="EPHD"/>
    <property type="match status" value="1"/>
</dbReference>
<dbReference type="PROSITE" id="PS00674">
    <property type="entry name" value="AAA"/>
    <property type="match status" value="1"/>
</dbReference>
<keyword evidence="3" id="KW-0547">Nucleotide-binding</keyword>
<dbReference type="FunFam" id="1.10.8.60:FF:000084">
    <property type="entry name" value="p-loop containing nucleoside triphosphate hydrolase superfamily protein"/>
    <property type="match status" value="1"/>
</dbReference>
<evidence type="ECO:0000313" key="10">
    <source>
        <dbReference type="EMBL" id="KAD6454031.1"/>
    </source>
</evidence>
<dbReference type="FunFam" id="3.40.50.300:FF:000061">
    <property type="entry name" value="ATPase family, AAA domain-containing 2"/>
    <property type="match status" value="1"/>
</dbReference>
<reference evidence="10 11" key="1">
    <citation type="submission" date="2019-05" db="EMBL/GenBank/DDBJ databases">
        <title>Mikania micrantha, genome provides insights into the molecular mechanism of rapid growth.</title>
        <authorList>
            <person name="Liu B."/>
        </authorList>
    </citation>
    <scope>NUCLEOTIDE SEQUENCE [LARGE SCALE GENOMIC DNA]</scope>
    <source>
        <strain evidence="10">NLD-2019</strain>
        <tissue evidence="10">Leaf</tissue>
    </source>
</reference>
<feature type="compositionally biased region" description="Basic and acidic residues" evidence="8">
    <location>
        <begin position="267"/>
        <end position="281"/>
    </location>
</feature>
<comment type="caution">
    <text evidence="10">The sequence shown here is derived from an EMBL/GenBank/DDBJ whole genome shotgun (WGS) entry which is preliminary data.</text>
</comment>
<dbReference type="EMBL" id="SZYD01000004">
    <property type="protein sequence ID" value="KAD6454031.1"/>
    <property type="molecule type" value="Genomic_DNA"/>
</dbReference>
<sequence length="1681" mass="187291">MRLSRTAIFSKRRKNLIRAKQKHKRLDAICETAYTQNRVNIESPKVNGEVSTVRRSSRVRRAPLVLDASPAPPKKRRKVSGHGDGSDPSKRVVDRDFVGLTTLSLEEEESGEWKSRLRARGKKVTFVTGISSPRSKKKLFNHSNGVKEQFDMVASRLDEKKGGLVGKTLMVVQSKRPGRIKASNVVSNGEISLDNNGKDEEDTTGQQVVRDKNKGFLVEDGVTENGIVGELLDQGKEFSSGFDSEDIAKRTEQSVEQSRPAEQVESGGKENKSSHQDDTLLHGDNLGDCTSNADHMQDEGPKKVEEYKNSLAHRQHKPQIKKGRWCGLCGGGTDGKPPKKLVHDGAGSDNEAYSGSSSAEEPSYDIWDGFGDEPDWLGQLLGPINDRFGIAGIWVHQHCAVWSPEVYFAGLGCLKNVRSALFRGKVLKCSRCGRRGATIGCRVDRCPKTYHLPCARAIGCIFDHRKFLIACTDHRHLFQPHGSKYLDRLKRIKAKKMKLELRKQSNDAWRKDHEAEEKWLENCGEDEEFLKRESKRLHRDLSRITPVYIGGPSSENQMPFQGWESIGGLQDVIQSLKEVVILPLLYPEFFNSIGLTPPRGVLLHGYPGTGKTLVVRSLIGSCARGDKRIAYFARKGADCLGKYVGDAERQLRLLFQVAEKSQPSIIFFDEIDGLAPSRTRQQDQTHNSVVSTLLALLDGLKSRGSVIVIGATNRPDAIDPALRRPGRFDREIYFPLPSVKDREAILSLHTRKWPTPMNGSLLKLIARRTVGFAGADLQALCTQTAIIALKRGCNWEKFLKSAEEKGCVGKRPILPTFVVQERDWLEALSSAPPPCSRREAGMAANDIVSAPLPVHLFPCMLQSLPRLLVSLYLDDHVFLPSSLSKAAATIKTVILSALDRKKETSDCWWSRVQDLLKETDVAGDVELNLLRANVLAGNGTFSGFDAFNDDTDDSKVHNGLLRKNLAYGASHSFGKKQGFCLLISGSPRSGQRHLASCILHSFVGNAVFHKVDLATMLHEGAGDMVQGLTQILLRCASVGSCLIFMPRIDLWALETCHQVTEEEREPHPKLFIHSSNMGKPEDLMLRATDLWSSFVEQAESIFVSASLTILATTEVPFEFLSPRIKDFFGRNKQKLSPSNPTGSSVPRFSVDVDGDFNHDMVIGSSATKLSNDVARYYVEMINHKTHIHESSFKSNGSFEFNTLHPNLDFDSVIEYRSKNRTPFLPNKKEEKGRSNLLLAISTFGYQILQYPHFAELCWVTSKLKEGPSTEIDGPWKIWPFNSCIVRPSNVKSKEKYGLVHGLVAVGLSAYRGLYSSLREVSADVRSVLEILTSQITAKVEGGKDKYQFARLLSQVAYLDDLVNNWAYMLQSLEAPPQLMATITKVDENALSQGNDCMDKPSHSEHTKESPERLESDTHTEHMVSLVDESNQLLQTQGSGSFKDQADNPLENEPNGIVLERSEFKSMEHCNGFVSEGSVPADQVSRSSPNGLCLYRFCSKCLFNLKSVMQKLLTSQWDVKSLNWTTEDVDDVVTSLSLNLYTTVREFCLSENQDNNTTRCECEVSRIRGMECGCHSESSSSTTRHGVVSELVYKNGVAAASMSNDPENEFNVCYDCGATLGLWCSYGGMRLFKIVLRTESFHCKDLIQVHIDLGMFFESVECVDESRCDLQLCLNAFMNGFK</sequence>
<dbReference type="GO" id="GO:0006337">
    <property type="term" value="P:nucleosome disassembly"/>
    <property type="evidence" value="ECO:0007669"/>
    <property type="project" value="TreeGrafter"/>
</dbReference>
<dbReference type="GO" id="GO:0045815">
    <property type="term" value="P:transcription initiation-coupled chromatin remodeling"/>
    <property type="evidence" value="ECO:0007669"/>
    <property type="project" value="TreeGrafter"/>
</dbReference>
<keyword evidence="6" id="KW-0067">ATP-binding</keyword>
<dbReference type="PANTHER" id="PTHR23069">
    <property type="entry name" value="AAA DOMAIN-CONTAINING"/>
    <property type="match status" value="1"/>
</dbReference>
<dbReference type="GO" id="GO:0006334">
    <property type="term" value="P:nucleosome assembly"/>
    <property type="evidence" value="ECO:0007669"/>
    <property type="project" value="TreeGrafter"/>
</dbReference>
<protein>
    <recommendedName>
        <fullName evidence="9">PHD-type domain-containing protein</fullName>
    </recommendedName>
</protein>
<dbReference type="Gene3D" id="3.30.40.10">
    <property type="entry name" value="Zinc/RING finger domain, C3HC4 (zinc finger)"/>
    <property type="match status" value="1"/>
</dbReference>
<feature type="compositionally biased region" description="Polar residues" evidence="8">
    <location>
        <begin position="351"/>
        <end position="360"/>
    </location>
</feature>
<dbReference type="InterPro" id="IPR041569">
    <property type="entry name" value="AAA_lid_3"/>
</dbReference>
<evidence type="ECO:0000259" key="9">
    <source>
        <dbReference type="PROSITE" id="PS51805"/>
    </source>
</evidence>
<evidence type="ECO:0000256" key="3">
    <source>
        <dbReference type="ARBA" id="ARBA00022741"/>
    </source>
</evidence>
<dbReference type="PANTHER" id="PTHR23069:SF7">
    <property type="entry name" value="P-LOOP CONTAINING NUCLEOSIDE TRIPHOSPHATE HYDROLASES SUPERFAMILY PROTEIN"/>
    <property type="match status" value="1"/>
</dbReference>
<dbReference type="InterPro" id="IPR003960">
    <property type="entry name" value="ATPase_AAA_CS"/>
</dbReference>
<proteinExistence type="inferred from homology"/>